<sequence length="95" mass="10195">MADHSDRGSAPGAQPAPHGDATSGRGRSRRRRRVVALSARDRERVARGEDPEDLARADYEHDALTGTGEGLDVSETGGAATNDARLRRDIPPHWG</sequence>
<reference evidence="2 3" key="1">
    <citation type="submission" date="2019-06" db="EMBL/GenBank/DDBJ databases">
        <title>Draft genome sequence of Actinomyces johnsonii CCUG 34287T.</title>
        <authorList>
            <person name="Salva-Serra F."/>
            <person name="Cardew S."/>
            <person name="Moore E."/>
        </authorList>
    </citation>
    <scope>NUCLEOTIDE SEQUENCE [LARGE SCALE GENOMIC DNA]</scope>
    <source>
        <strain evidence="2 3">CCUG 34287</strain>
    </source>
</reference>
<evidence type="ECO:0000313" key="3">
    <source>
        <dbReference type="Proteomes" id="UP000319010"/>
    </source>
</evidence>
<evidence type="ECO:0000256" key="1">
    <source>
        <dbReference type="SAM" id="MobiDB-lite"/>
    </source>
</evidence>
<accession>A0A507ZXL1</accession>
<name>A0A507ZXL1_9ACTO</name>
<proteinExistence type="predicted"/>
<dbReference type="AlphaFoldDB" id="A0A507ZXL1"/>
<organism evidence="2 3">
    <name type="scientific">Actinomyces johnsonii</name>
    <dbReference type="NCBI Taxonomy" id="544581"/>
    <lineage>
        <taxon>Bacteria</taxon>
        <taxon>Bacillati</taxon>
        <taxon>Actinomycetota</taxon>
        <taxon>Actinomycetes</taxon>
        <taxon>Actinomycetales</taxon>
        <taxon>Actinomycetaceae</taxon>
        <taxon>Actinomyces</taxon>
    </lineage>
</organism>
<dbReference type="EMBL" id="VICB01000023">
    <property type="protein sequence ID" value="TQD41697.1"/>
    <property type="molecule type" value="Genomic_DNA"/>
</dbReference>
<evidence type="ECO:0000313" key="2">
    <source>
        <dbReference type="EMBL" id="TQD41697.1"/>
    </source>
</evidence>
<gene>
    <name evidence="2" type="ORF">FK256_12740</name>
</gene>
<protein>
    <submittedName>
        <fullName evidence="2">Uncharacterized protein</fullName>
    </submittedName>
</protein>
<feature type="compositionally biased region" description="Basic and acidic residues" evidence="1">
    <location>
        <begin position="39"/>
        <end position="63"/>
    </location>
</feature>
<dbReference type="Proteomes" id="UP000319010">
    <property type="component" value="Unassembled WGS sequence"/>
</dbReference>
<feature type="region of interest" description="Disordered" evidence="1">
    <location>
        <begin position="1"/>
        <end position="95"/>
    </location>
</feature>
<dbReference type="RefSeq" id="WP_141424999.1">
    <property type="nucleotide sequence ID" value="NZ_JASPFB010000012.1"/>
</dbReference>
<feature type="compositionally biased region" description="Basic and acidic residues" evidence="1">
    <location>
        <begin position="84"/>
        <end position="95"/>
    </location>
</feature>
<comment type="caution">
    <text evidence="2">The sequence shown here is derived from an EMBL/GenBank/DDBJ whole genome shotgun (WGS) entry which is preliminary data.</text>
</comment>